<keyword evidence="1" id="KW-1133">Transmembrane helix</keyword>
<dbReference type="eggNOG" id="ENOG50332RC">
    <property type="taxonomic scope" value="Bacteria"/>
</dbReference>
<accession>F5RQ34</accession>
<keyword evidence="3" id="KW-1185">Reference proteome</keyword>
<dbReference type="EMBL" id="AFHQ01000058">
    <property type="protein sequence ID" value="EGK57227.1"/>
    <property type="molecule type" value="Genomic_DNA"/>
</dbReference>
<name>F5RQ34_9FIRM</name>
<gene>
    <name evidence="2" type="ORF">HMPREF9081_2370</name>
</gene>
<feature type="transmembrane region" description="Helical" evidence="1">
    <location>
        <begin position="61"/>
        <end position="81"/>
    </location>
</feature>
<feature type="transmembrane region" description="Helical" evidence="1">
    <location>
        <begin position="87"/>
        <end position="115"/>
    </location>
</feature>
<dbReference type="STRING" id="888060.HMPREF9081_2370"/>
<comment type="caution">
    <text evidence="2">The sequence shown here is derived from an EMBL/GenBank/DDBJ whole genome shotgun (WGS) entry which is preliminary data.</text>
</comment>
<keyword evidence="1" id="KW-0472">Membrane</keyword>
<dbReference type="AlphaFoldDB" id="F5RQ34"/>
<evidence type="ECO:0000313" key="3">
    <source>
        <dbReference type="Proteomes" id="UP000004067"/>
    </source>
</evidence>
<dbReference type="HOGENOM" id="CLU_174065_0_0_9"/>
<protein>
    <submittedName>
        <fullName evidence="2">Uncharacterized protein</fullName>
    </submittedName>
</protein>
<proteinExistence type="predicted"/>
<organism evidence="2 3">
    <name type="scientific">Centipeda periodontii DSM 2778</name>
    <dbReference type="NCBI Taxonomy" id="888060"/>
    <lineage>
        <taxon>Bacteria</taxon>
        <taxon>Bacillati</taxon>
        <taxon>Bacillota</taxon>
        <taxon>Negativicutes</taxon>
        <taxon>Selenomonadales</taxon>
        <taxon>Selenomonadaceae</taxon>
        <taxon>Centipeda</taxon>
    </lineage>
</organism>
<evidence type="ECO:0000313" key="2">
    <source>
        <dbReference type="EMBL" id="EGK57227.1"/>
    </source>
</evidence>
<keyword evidence="1" id="KW-0812">Transmembrane</keyword>
<feature type="transmembrane region" description="Helical" evidence="1">
    <location>
        <begin position="12"/>
        <end position="32"/>
    </location>
</feature>
<dbReference type="Proteomes" id="UP000004067">
    <property type="component" value="Unassembled WGS sequence"/>
</dbReference>
<reference evidence="2 3" key="1">
    <citation type="submission" date="2011-04" db="EMBL/GenBank/DDBJ databases">
        <authorList>
            <person name="Muzny D."/>
            <person name="Qin X."/>
            <person name="Deng J."/>
            <person name="Jiang H."/>
            <person name="Liu Y."/>
            <person name="Qu J."/>
            <person name="Song X.-Z."/>
            <person name="Zhang L."/>
            <person name="Thornton R."/>
            <person name="Coyle M."/>
            <person name="Francisco L."/>
            <person name="Jackson L."/>
            <person name="Javaid M."/>
            <person name="Korchina V."/>
            <person name="Kovar C."/>
            <person name="Mata R."/>
            <person name="Mathew T."/>
            <person name="Ngo R."/>
            <person name="Nguyen L."/>
            <person name="Nguyen N."/>
            <person name="Okwuonu G."/>
            <person name="Ongeri F."/>
            <person name="Pham C."/>
            <person name="Simmons D."/>
            <person name="Wilczek-Boney K."/>
            <person name="Hale W."/>
            <person name="Jakkamsetti A."/>
            <person name="Pham P."/>
            <person name="Ruth R."/>
            <person name="San Lucas F."/>
            <person name="Warren J."/>
            <person name="Zhang J."/>
            <person name="Zhao Z."/>
            <person name="Zhou C."/>
            <person name="Zhu D."/>
            <person name="Lee S."/>
            <person name="Bess C."/>
            <person name="Blankenburg K."/>
            <person name="Forbes L."/>
            <person name="Fu Q."/>
            <person name="Gubbala S."/>
            <person name="Hirani K."/>
            <person name="Jayaseelan J.C."/>
            <person name="Lara F."/>
            <person name="Munidasa M."/>
            <person name="Palculict T."/>
            <person name="Patil S."/>
            <person name="Pu L.-L."/>
            <person name="Saada N."/>
            <person name="Tang L."/>
            <person name="Weissenberger G."/>
            <person name="Zhu Y."/>
            <person name="Hemphill L."/>
            <person name="Shang Y."/>
            <person name="Youmans B."/>
            <person name="Ayvaz T."/>
            <person name="Ross M."/>
            <person name="Santibanez J."/>
            <person name="Aqrawi P."/>
            <person name="Gross S."/>
            <person name="Joshi V."/>
            <person name="Fowler G."/>
            <person name="Nazareth L."/>
            <person name="Reid J."/>
            <person name="Worley K."/>
            <person name="Petrosino J."/>
            <person name="Highlander S."/>
            <person name="Gibbs R."/>
        </authorList>
    </citation>
    <scope>NUCLEOTIDE SEQUENCE [LARGE SCALE GENOMIC DNA]</scope>
    <source>
        <strain evidence="2 3">DSM 2778</strain>
    </source>
</reference>
<evidence type="ECO:0000256" key="1">
    <source>
        <dbReference type="SAM" id="Phobius"/>
    </source>
</evidence>
<sequence length="130" mass="14307">MEFFSETGLWSYLQFIGFSRILLQVIVFILCFTGKEDVIMDQGQNTPQRAQAIIVKSTKNVGLAAGLALFFGPLGMCYSTLKGALVMFLVNVVVGFLTLGMGCLLTLPICAIWAYMAAKKYNEELYAELG</sequence>